<dbReference type="EMBL" id="VTXC01000005">
    <property type="protein sequence ID" value="NOH70296.1"/>
    <property type="molecule type" value="Genomic_DNA"/>
</dbReference>
<proteinExistence type="predicted"/>
<gene>
    <name evidence="2" type="ORF">EJA03_18750</name>
    <name evidence="1" type="ORF">F0225_02935</name>
</gene>
<dbReference type="RefSeq" id="WP_125323258.1">
    <property type="nucleotide sequence ID" value="NZ_AP024889.1"/>
</dbReference>
<dbReference type="OrthoDB" id="9973664at2"/>
<dbReference type="AlphaFoldDB" id="A0A427TWM7"/>
<sequence>MTKNNHHIDEAEFGLSVGISHLMMEKGEIFYTTTSNQTEHKWPKFFRQLQQVKKNSPHKI</sequence>
<reference evidence="1 4" key="2">
    <citation type="submission" date="2019-09" db="EMBL/GenBank/DDBJ databases">
        <title>Draft genome sequencing and comparative genomics of hatchery-associated Vibrios.</title>
        <authorList>
            <person name="Kehlet-Delgado H."/>
            <person name="Mueller R.S."/>
        </authorList>
    </citation>
    <scope>NUCLEOTIDE SEQUENCE [LARGE SCALE GENOMIC DNA]</scope>
    <source>
        <strain evidence="1 4">99-46-Y</strain>
    </source>
</reference>
<dbReference type="Proteomes" id="UP000269041">
    <property type="component" value="Unassembled WGS sequence"/>
</dbReference>
<comment type="caution">
    <text evidence="2">The sequence shown here is derived from an EMBL/GenBank/DDBJ whole genome shotgun (WGS) entry which is preliminary data.</text>
</comment>
<evidence type="ECO:0000313" key="1">
    <source>
        <dbReference type="EMBL" id="NOH70296.1"/>
    </source>
</evidence>
<protein>
    <submittedName>
        <fullName evidence="2">Uncharacterized protein</fullName>
    </submittedName>
</protein>
<evidence type="ECO:0000313" key="4">
    <source>
        <dbReference type="Proteomes" id="UP000565719"/>
    </source>
</evidence>
<organism evidence="2 3">
    <name type="scientific">Vibrio pectenicida</name>
    <dbReference type="NCBI Taxonomy" id="62763"/>
    <lineage>
        <taxon>Bacteria</taxon>
        <taxon>Pseudomonadati</taxon>
        <taxon>Pseudomonadota</taxon>
        <taxon>Gammaproteobacteria</taxon>
        <taxon>Vibrionales</taxon>
        <taxon>Vibrionaceae</taxon>
        <taxon>Vibrio</taxon>
    </lineage>
</organism>
<keyword evidence="3" id="KW-1185">Reference proteome</keyword>
<accession>A0A427TWM7</accession>
<dbReference type="Proteomes" id="UP000565719">
    <property type="component" value="Unassembled WGS sequence"/>
</dbReference>
<evidence type="ECO:0000313" key="3">
    <source>
        <dbReference type="Proteomes" id="UP000269041"/>
    </source>
</evidence>
<evidence type="ECO:0000313" key="2">
    <source>
        <dbReference type="EMBL" id="RSD28927.1"/>
    </source>
</evidence>
<dbReference type="EMBL" id="RSFA01000140">
    <property type="protein sequence ID" value="RSD28927.1"/>
    <property type="molecule type" value="Genomic_DNA"/>
</dbReference>
<reference evidence="2 3" key="1">
    <citation type="submission" date="2018-12" db="EMBL/GenBank/DDBJ databases">
        <title>Genomic taxonomy of the Vibrionaceae family.</title>
        <authorList>
            <person name="Gomez-Gil B."/>
            <person name="Enciso-Ibarra K."/>
        </authorList>
    </citation>
    <scope>NUCLEOTIDE SEQUENCE [LARGE SCALE GENOMIC DNA]</scope>
    <source>
        <strain evidence="2 3">CAIM 594</strain>
    </source>
</reference>
<name>A0A427TWM7_9VIBR</name>